<protein>
    <recommendedName>
        <fullName evidence="10">Binding-protein-dependent transport system inner membrane component</fullName>
    </recommendedName>
</protein>
<keyword evidence="4 7" id="KW-0812">Transmembrane</keyword>
<dbReference type="RefSeq" id="WP_253874097.1">
    <property type="nucleotide sequence ID" value="NZ_BAABHM010000017.1"/>
</dbReference>
<organism evidence="8 9">
    <name type="scientific">Promicromonospora umidemergens</name>
    <dbReference type="NCBI Taxonomy" id="629679"/>
    <lineage>
        <taxon>Bacteria</taxon>
        <taxon>Bacillati</taxon>
        <taxon>Actinomycetota</taxon>
        <taxon>Actinomycetes</taxon>
        <taxon>Micrococcales</taxon>
        <taxon>Promicromonosporaceae</taxon>
        <taxon>Promicromonospora</taxon>
    </lineage>
</organism>
<dbReference type="EMBL" id="BAABHM010000017">
    <property type="protein sequence ID" value="GAA4712917.1"/>
    <property type="molecule type" value="Genomic_DNA"/>
</dbReference>
<reference evidence="9" key="1">
    <citation type="journal article" date="2019" name="Int. J. Syst. Evol. Microbiol.">
        <title>The Global Catalogue of Microorganisms (GCM) 10K type strain sequencing project: providing services to taxonomists for standard genome sequencing and annotation.</title>
        <authorList>
            <consortium name="The Broad Institute Genomics Platform"/>
            <consortium name="The Broad Institute Genome Sequencing Center for Infectious Disease"/>
            <person name="Wu L."/>
            <person name="Ma J."/>
        </authorList>
    </citation>
    <scope>NUCLEOTIDE SEQUENCE [LARGE SCALE GENOMIC DNA]</scope>
    <source>
        <strain evidence="9">JCM 17975</strain>
    </source>
</reference>
<evidence type="ECO:0000256" key="7">
    <source>
        <dbReference type="SAM" id="Phobius"/>
    </source>
</evidence>
<name>A0ABP8XT40_9MICO</name>
<comment type="caution">
    <text evidence="8">The sequence shown here is derived from an EMBL/GenBank/DDBJ whole genome shotgun (WGS) entry which is preliminary data.</text>
</comment>
<evidence type="ECO:0000256" key="1">
    <source>
        <dbReference type="ARBA" id="ARBA00004651"/>
    </source>
</evidence>
<dbReference type="Gene3D" id="1.10.3720.10">
    <property type="entry name" value="MetI-like"/>
    <property type="match status" value="1"/>
</dbReference>
<keyword evidence="3" id="KW-1003">Cell membrane</keyword>
<dbReference type="InterPro" id="IPR035906">
    <property type="entry name" value="MetI-like_sf"/>
</dbReference>
<evidence type="ECO:0000256" key="2">
    <source>
        <dbReference type="ARBA" id="ARBA00022448"/>
    </source>
</evidence>
<keyword evidence="6 7" id="KW-0472">Membrane</keyword>
<dbReference type="PANTHER" id="PTHR43744">
    <property type="entry name" value="ABC TRANSPORTER PERMEASE PROTEIN MG189-RELATED-RELATED"/>
    <property type="match status" value="1"/>
</dbReference>
<dbReference type="PANTHER" id="PTHR43744:SF8">
    <property type="entry name" value="SN-GLYCEROL-3-PHOSPHATE TRANSPORT SYSTEM PERMEASE PROTEIN UGPE"/>
    <property type="match status" value="1"/>
</dbReference>
<evidence type="ECO:0008006" key="10">
    <source>
        <dbReference type="Google" id="ProtNLM"/>
    </source>
</evidence>
<proteinExistence type="predicted"/>
<evidence type="ECO:0000313" key="9">
    <source>
        <dbReference type="Proteomes" id="UP001500843"/>
    </source>
</evidence>
<evidence type="ECO:0000313" key="8">
    <source>
        <dbReference type="EMBL" id="GAA4712917.1"/>
    </source>
</evidence>
<gene>
    <name evidence="8" type="ORF">GCM10023198_39830</name>
</gene>
<keyword evidence="2" id="KW-0813">Transport</keyword>
<accession>A0ABP8XT40</accession>
<dbReference type="SUPFAM" id="SSF161098">
    <property type="entry name" value="MetI-like"/>
    <property type="match status" value="1"/>
</dbReference>
<keyword evidence="9" id="KW-1185">Reference proteome</keyword>
<sequence>MCLLLFLWRWNAFLQAIVLIDDPSKRTMAGALRNLVGQYTSDAVLLNAGSLLAPTIVVFLIFQRHFVKALITGAVKGRALAPTDQL</sequence>
<dbReference type="Proteomes" id="UP001500843">
    <property type="component" value="Unassembled WGS sequence"/>
</dbReference>
<feature type="transmembrane region" description="Helical" evidence="7">
    <location>
        <begin position="43"/>
        <end position="62"/>
    </location>
</feature>
<comment type="subcellular location">
    <subcellularLocation>
        <location evidence="1">Cell membrane</location>
        <topology evidence="1">Multi-pass membrane protein</topology>
    </subcellularLocation>
</comment>
<evidence type="ECO:0000256" key="4">
    <source>
        <dbReference type="ARBA" id="ARBA00022692"/>
    </source>
</evidence>
<evidence type="ECO:0000256" key="3">
    <source>
        <dbReference type="ARBA" id="ARBA00022475"/>
    </source>
</evidence>
<keyword evidence="5 7" id="KW-1133">Transmembrane helix</keyword>
<evidence type="ECO:0000256" key="5">
    <source>
        <dbReference type="ARBA" id="ARBA00022989"/>
    </source>
</evidence>
<evidence type="ECO:0000256" key="6">
    <source>
        <dbReference type="ARBA" id="ARBA00023136"/>
    </source>
</evidence>